<feature type="domain" description="Histidine kinase/HSP90-like ATPase" evidence="2">
    <location>
        <begin position="25"/>
        <end position="121"/>
    </location>
</feature>
<evidence type="ECO:0000313" key="4">
    <source>
        <dbReference type="Proteomes" id="UP000037151"/>
    </source>
</evidence>
<keyword evidence="1" id="KW-0808">Transferase</keyword>
<dbReference type="PATRIC" id="fig|42234.21.peg.3570"/>
<dbReference type="GO" id="GO:0004674">
    <property type="term" value="F:protein serine/threonine kinase activity"/>
    <property type="evidence" value="ECO:0007669"/>
    <property type="project" value="UniProtKB-KW"/>
</dbReference>
<reference evidence="4" key="1">
    <citation type="submission" date="2014-07" db="EMBL/GenBank/DDBJ databases">
        <title>Genome sequencing of plant-pathogenic Streptomyces species.</title>
        <authorList>
            <person name="Harrison J."/>
            <person name="Sapp M."/>
            <person name="Thwaites R."/>
            <person name="Studholme D.J."/>
        </authorList>
    </citation>
    <scope>NUCLEOTIDE SEQUENCE [LARGE SCALE GENOMIC DNA]</scope>
    <source>
        <strain evidence="4">NCPPB 4445</strain>
    </source>
</reference>
<organism evidence="3 4">
    <name type="scientific">Streptomyces acidiscabies</name>
    <dbReference type="NCBI Taxonomy" id="42234"/>
    <lineage>
        <taxon>Bacteria</taxon>
        <taxon>Bacillati</taxon>
        <taxon>Actinomycetota</taxon>
        <taxon>Actinomycetes</taxon>
        <taxon>Kitasatosporales</taxon>
        <taxon>Streptomycetaceae</taxon>
        <taxon>Streptomyces</taxon>
    </lineage>
</organism>
<dbReference type="InterPro" id="IPR003594">
    <property type="entry name" value="HATPase_dom"/>
</dbReference>
<gene>
    <name evidence="3" type="ORF">IQ63_17335</name>
</gene>
<dbReference type="PANTHER" id="PTHR35526">
    <property type="entry name" value="ANTI-SIGMA-F FACTOR RSBW-RELATED"/>
    <property type="match status" value="1"/>
</dbReference>
<proteinExistence type="predicted"/>
<evidence type="ECO:0000259" key="2">
    <source>
        <dbReference type="Pfam" id="PF13581"/>
    </source>
</evidence>
<dbReference type="AlphaFoldDB" id="A0A0L0K8X3"/>
<dbReference type="InterPro" id="IPR050267">
    <property type="entry name" value="Anti-sigma-factor_SerPK"/>
</dbReference>
<sequence>MPETPGTPNPSPDDKTWEYAVDIPNDLRAVPICRRTLRMTLTVYGLIHLVDTAELLATELLANALRHTDGPATLRICRDAGALRIGAWDTDPEPPDFTREFEEPEGNEGGRGLALVRYCSDVWGWKPSTRQGLRGKYVWCELGTA</sequence>
<evidence type="ECO:0000313" key="3">
    <source>
        <dbReference type="EMBL" id="KND34075.1"/>
    </source>
</evidence>
<accession>A0A0L0K8X3</accession>
<evidence type="ECO:0000256" key="1">
    <source>
        <dbReference type="ARBA" id="ARBA00022527"/>
    </source>
</evidence>
<dbReference type="Gene3D" id="3.30.565.10">
    <property type="entry name" value="Histidine kinase-like ATPase, C-terminal domain"/>
    <property type="match status" value="1"/>
</dbReference>
<name>A0A0L0K8X3_9ACTN</name>
<dbReference type="Pfam" id="PF13581">
    <property type="entry name" value="HATPase_c_2"/>
    <property type="match status" value="1"/>
</dbReference>
<dbReference type="PANTHER" id="PTHR35526:SF3">
    <property type="entry name" value="ANTI-SIGMA-F FACTOR RSBW"/>
    <property type="match status" value="1"/>
</dbReference>
<keyword evidence="1" id="KW-0418">Kinase</keyword>
<comment type="caution">
    <text evidence="3">The sequence shown here is derived from an EMBL/GenBank/DDBJ whole genome shotgun (WGS) entry which is preliminary data.</text>
</comment>
<dbReference type="EMBL" id="JPPY01000115">
    <property type="protein sequence ID" value="KND34075.1"/>
    <property type="molecule type" value="Genomic_DNA"/>
</dbReference>
<dbReference type="SUPFAM" id="SSF55874">
    <property type="entry name" value="ATPase domain of HSP90 chaperone/DNA topoisomerase II/histidine kinase"/>
    <property type="match status" value="1"/>
</dbReference>
<protein>
    <submittedName>
        <fullName evidence="3">ATPase</fullName>
    </submittedName>
</protein>
<dbReference type="CDD" id="cd16936">
    <property type="entry name" value="HATPase_RsbW-like"/>
    <property type="match status" value="1"/>
</dbReference>
<keyword evidence="1" id="KW-0723">Serine/threonine-protein kinase</keyword>
<dbReference type="InterPro" id="IPR036890">
    <property type="entry name" value="HATPase_C_sf"/>
</dbReference>
<dbReference type="OrthoDB" id="4243476at2"/>
<dbReference type="RefSeq" id="WP_050371436.1">
    <property type="nucleotide sequence ID" value="NZ_KQ257820.1"/>
</dbReference>
<dbReference type="Proteomes" id="UP000037151">
    <property type="component" value="Unassembled WGS sequence"/>
</dbReference>